<gene>
    <name evidence="2" type="ORF">BU14_0121s0019</name>
</gene>
<feature type="compositionally biased region" description="Basic and acidic residues" evidence="1">
    <location>
        <begin position="170"/>
        <end position="185"/>
    </location>
</feature>
<feature type="compositionally biased region" description="Basic residues" evidence="1">
    <location>
        <begin position="208"/>
        <end position="243"/>
    </location>
</feature>
<keyword evidence="3" id="KW-1185">Reference proteome</keyword>
<feature type="region of interest" description="Disordered" evidence="1">
    <location>
        <begin position="162"/>
        <end position="243"/>
    </location>
</feature>
<evidence type="ECO:0000313" key="2">
    <source>
        <dbReference type="EMBL" id="OSX78091.1"/>
    </source>
</evidence>
<sequence>MTPWSCGTPGHLALRFLQCGPARRRRCCLVLQTEEMGSCPYAPVTCRSSIAAVWREHPALSLCPAGQNNRTQATLPGVRNHAHHLALRCRCRRRVVVGRAERQPARTTRAIGLGIRSASRAVTPWSRSPTLSPPLLLCAGGSSCQRAPARLPLLLPPPVPLVLSPPPSPRRCDHGGAPGRHDARDQPPLPPRHGRRPADARRAAAARALRHRPYAPVHRCRGRPPRQRRRRQQHPTPRPRRSARLAALLRAVAAVAAAAVAIREASATERLWRERWGAGATADASDDAGVRAWVARKRAYQWVVAVKYAGDVLMSVGMLRAPVPGVVGGTGEALGGVVGSVVRCWQRWPRK</sequence>
<name>A0A1X6PB32_PORUM</name>
<organism evidence="2 3">
    <name type="scientific">Porphyra umbilicalis</name>
    <name type="common">Purple laver</name>
    <name type="synonym">Red alga</name>
    <dbReference type="NCBI Taxonomy" id="2786"/>
    <lineage>
        <taxon>Eukaryota</taxon>
        <taxon>Rhodophyta</taxon>
        <taxon>Bangiophyceae</taxon>
        <taxon>Bangiales</taxon>
        <taxon>Bangiaceae</taxon>
        <taxon>Porphyra</taxon>
    </lineage>
</organism>
<evidence type="ECO:0000256" key="1">
    <source>
        <dbReference type="SAM" id="MobiDB-lite"/>
    </source>
</evidence>
<dbReference type="AlphaFoldDB" id="A0A1X6PB32"/>
<dbReference type="EMBL" id="KV918821">
    <property type="protein sequence ID" value="OSX78091.1"/>
    <property type="molecule type" value="Genomic_DNA"/>
</dbReference>
<reference evidence="2 3" key="1">
    <citation type="submission" date="2017-03" db="EMBL/GenBank/DDBJ databases">
        <title>WGS assembly of Porphyra umbilicalis.</title>
        <authorList>
            <person name="Brawley S.H."/>
            <person name="Blouin N.A."/>
            <person name="Ficko-Blean E."/>
            <person name="Wheeler G.L."/>
            <person name="Lohr M."/>
            <person name="Goodson H.V."/>
            <person name="Jenkins J.W."/>
            <person name="Blaby-Haas C.E."/>
            <person name="Helliwell K.E."/>
            <person name="Chan C."/>
            <person name="Marriage T."/>
            <person name="Bhattacharya D."/>
            <person name="Klein A.S."/>
            <person name="Badis Y."/>
            <person name="Brodie J."/>
            <person name="Cao Y."/>
            <person name="Collen J."/>
            <person name="Dittami S.M."/>
            <person name="Gachon C.M."/>
            <person name="Green B.R."/>
            <person name="Karpowicz S."/>
            <person name="Kim J.W."/>
            <person name="Kudahl U."/>
            <person name="Lin S."/>
            <person name="Michel G."/>
            <person name="Mittag M."/>
            <person name="Olson B.J."/>
            <person name="Pangilinan J."/>
            <person name="Peng Y."/>
            <person name="Qiu H."/>
            <person name="Shu S."/>
            <person name="Singer J.T."/>
            <person name="Smith A.G."/>
            <person name="Sprecher B.N."/>
            <person name="Wagner V."/>
            <person name="Wang W."/>
            <person name="Wang Z.-Y."/>
            <person name="Yan J."/>
            <person name="Yarish C."/>
            <person name="Zoeuner-Riek S."/>
            <person name="Zhuang Y."/>
            <person name="Zou Y."/>
            <person name="Lindquist E.A."/>
            <person name="Grimwood J."/>
            <person name="Barry K."/>
            <person name="Rokhsar D.S."/>
            <person name="Schmutz J."/>
            <person name="Stiller J.W."/>
            <person name="Grossman A.R."/>
            <person name="Prochnik S.E."/>
        </authorList>
    </citation>
    <scope>NUCLEOTIDE SEQUENCE [LARGE SCALE GENOMIC DNA]</scope>
    <source>
        <strain evidence="2">4086291</strain>
    </source>
</reference>
<protein>
    <submittedName>
        <fullName evidence="2">Uncharacterized protein</fullName>
    </submittedName>
</protein>
<dbReference type="Proteomes" id="UP000218209">
    <property type="component" value="Unassembled WGS sequence"/>
</dbReference>
<accession>A0A1X6PB32</accession>
<evidence type="ECO:0000313" key="3">
    <source>
        <dbReference type="Proteomes" id="UP000218209"/>
    </source>
</evidence>
<proteinExistence type="predicted"/>